<dbReference type="AlphaFoldDB" id="A0AAV7VPG5"/>
<feature type="region of interest" description="Disordered" evidence="1">
    <location>
        <begin position="1"/>
        <end position="125"/>
    </location>
</feature>
<feature type="compositionally biased region" description="Polar residues" evidence="1">
    <location>
        <begin position="60"/>
        <end position="69"/>
    </location>
</feature>
<evidence type="ECO:0000313" key="3">
    <source>
        <dbReference type="Proteomes" id="UP001066276"/>
    </source>
</evidence>
<evidence type="ECO:0000256" key="1">
    <source>
        <dbReference type="SAM" id="MobiDB-lite"/>
    </source>
</evidence>
<dbReference type="Proteomes" id="UP001066276">
    <property type="component" value="Chromosome 2_1"/>
</dbReference>
<dbReference type="EMBL" id="JANPWB010000003">
    <property type="protein sequence ID" value="KAJ1203555.1"/>
    <property type="molecule type" value="Genomic_DNA"/>
</dbReference>
<gene>
    <name evidence="2" type="ORF">NDU88_007340</name>
</gene>
<reference evidence="2" key="1">
    <citation type="journal article" date="2022" name="bioRxiv">
        <title>Sequencing and chromosome-scale assembly of the giantPleurodeles waltlgenome.</title>
        <authorList>
            <person name="Brown T."/>
            <person name="Elewa A."/>
            <person name="Iarovenko S."/>
            <person name="Subramanian E."/>
            <person name="Araus A.J."/>
            <person name="Petzold A."/>
            <person name="Susuki M."/>
            <person name="Suzuki K.-i.T."/>
            <person name="Hayashi T."/>
            <person name="Toyoda A."/>
            <person name="Oliveira C."/>
            <person name="Osipova E."/>
            <person name="Leigh N.D."/>
            <person name="Simon A."/>
            <person name="Yun M.H."/>
        </authorList>
    </citation>
    <scope>NUCLEOTIDE SEQUENCE</scope>
    <source>
        <strain evidence="2">20211129_DDA</strain>
        <tissue evidence="2">Liver</tissue>
    </source>
</reference>
<accession>A0AAV7VPG5</accession>
<proteinExistence type="predicted"/>
<feature type="compositionally biased region" description="Basic and acidic residues" evidence="1">
    <location>
        <begin position="110"/>
        <end position="125"/>
    </location>
</feature>
<feature type="compositionally biased region" description="Polar residues" evidence="1">
    <location>
        <begin position="29"/>
        <end position="48"/>
    </location>
</feature>
<sequence>MWNRPRCAKGRKIVAPDHLSEPAPPDPTGLSTNELEPVEQTQTPTGLKTSERPKEPRTPGQASTQNKAPSQRKRHLMTPPPEAEEKEQSHHPPTAFHQNPADRSCLLERINQDDRAPRQETTETL</sequence>
<evidence type="ECO:0000313" key="2">
    <source>
        <dbReference type="EMBL" id="KAJ1203555.1"/>
    </source>
</evidence>
<name>A0AAV7VPG5_PLEWA</name>
<protein>
    <submittedName>
        <fullName evidence="2">Uncharacterized protein</fullName>
    </submittedName>
</protein>
<organism evidence="2 3">
    <name type="scientific">Pleurodeles waltl</name>
    <name type="common">Iberian ribbed newt</name>
    <dbReference type="NCBI Taxonomy" id="8319"/>
    <lineage>
        <taxon>Eukaryota</taxon>
        <taxon>Metazoa</taxon>
        <taxon>Chordata</taxon>
        <taxon>Craniata</taxon>
        <taxon>Vertebrata</taxon>
        <taxon>Euteleostomi</taxon>
        <taxon>Amphibia</taxon>
        <taxon>Batrachia</taxon>
        <taxon>Caudata</taxon>
        <taxon>Salamandroidea</taxon>
        <taxon>Salamandridae</taxon>
        <taxon>Pleurodelinae</taxon>
        <taxon>Pleurodeles</taxon>
    </lineage>
</organism>
<keyword evidence="3" id="KW-1185">Reference proteome</keyword>
<feature type="compositionally biased region" description="Basic residues" evidence="1">
    <location>
        <begin position="1"/>
        <end position="12"/>
    </location>
</feature>
<comment type="caution">
    <text evidence="2">The sequence shown here is derived from an EMBL/GenBank/DDBJ whole genome shotgun (WGS) entry which is preliminary data.</text>
</comment>